<organism evidence="1 2">
    <name type="scientific">Batillaria attramentaria</name>
    <dbReference type="NCBI Taxonomy" id="370345"/>
    <lineage>
        <taxon>Eukaryota</taxon>
        <taxon>Metazoa</taxon>
        <taxon>Spiralia</taxon>
        <taxon>Lophotrochozoa</taxon>
        <taxon>Mollusca</taxon>
        <taxon>Gastropoda</taxon>
        <taxon>Caenogastropoda</taxon>
        <taxon>Sorbeoconcha</taxon>
        <taxon>Cerithioidea</taxon>
        <taxon>Batillariidae</taxon>
        <taxon>Batillaria</taxon>
    </lineage>
</organism>
<proteinExistence type="predicted"/>
<keyword evidence="2" id="KW-1185">Reference proteome</keyword>
<evidence type="ECO:0000313" key="2">
    <source>
        <dbReference type="Proteomes" id="UP001519460"/>
    </source>
</evidence>
<dbReference type="EMBL" id="JACVVK020000007">
    <property type="protein sequence ID" value="KAK7506310.1"/>
    <property type="molecule type" value="Genomic_DNA"/>
</dbReference>
<accession>A0ABD0M496</accession>
<sequence>MSLGFRGTDMGWWSTSSVNAAWQGGTFSQWTRSTVAIVAAAERTCSKERRRIRFILVSDHTLSVTVSPSCHVEGEENVALFSHTHKTRQLEGSGKKKEFLAWSGWMEVISAKLVVRVHFVFAGEQLANDIGKSQDLTIDARTHSPKMRDATSTFNAAF</sequence>
<comment type="caution">
    <text evidence="1">The sequence shown here is derived from an EMBL/GenBank/DDBJ whole genome shotgun (WGS) entry which is preliminary data.</text>
</comment>
<evidence type="ECO:0000313" key="1">
    <source>
        <dbReference type="EMBL" id="KAK7506310.1"/>
    </source>
</evidence>
<dbReference type="Proteomes" id="UP001519460">
    <property type="component" value="Unassembled WGS sequence"/>
</dbReference>
<name>A0ABD0M496_9CAEN</name>
<gene>
    <name evidence="1" type="ORF">BaRGS_00002422</name>
</gene>
<reference evidence="1 2" key="1">
    <citation type="journal article" date="2023" name="Sci. Data">
        <title>Genome assembly of the Korean intertidal mud-creeper Batillaria attramentaria.</title>
        <authorList>
            <person name="Patra A.K."/>
            <person name="Ho P.T."/>
            <person name="Jun S."/>
            <person name="Lee S.J."/>
            <person name="Kim Y."/>
            <person name="Won Y.J."/>
        </authorList>
    </citation>
    <scope>NUCLEOTIDE SEQUENCE [LARGE SCALE GENOMIC DNA]</scope>
    <source>
        <strain evidence="1">Wonlab-2016</strain>
    </source>
</reference>
<protein>
    <submittedName>
        <fullName evidence="1">Uncharacterized protein</fullName>
    </submittedName>
</protein>
<dbReference type="AlphaFoldDB" id="A0ABD0M496"/>